<keyword evidence="3 11" id="KW-0812">Transmembrane</keyword>
<feature type="domain" description="Fibronectin type-III" evidence="13">
    <location>
        <begin position="127"/>
        <end position="218"/>
    </location>
</feature>
<dbReference type="CDD" id="cd00063">
    <property type="entry name" value="FN3"/>
    <property type="match status" value="2"/>
</dbReference>
<evidence type="ECO:0000256" key="3">
    <source>
        <dbReference type="ARBA" id="ARBA00022692"/>
    </source>
</evidence>
<dbReference type="Pfam" id="PF00041">
    <property type="entry name" value="fn3"/>
    <property type="match status" value="1"/>
</dbReference>
<proteinExistence type="inferred from homology"/>
<dbReference type="InterPro" id="IPR036116">
    <property type="entry name" value="FN3_sf"/>
</dbReference>
<evidence type="ECO:0000313" key="14">
    <source>
        <dbReference type="EMBL" id="KFO23213.1"/>
    </source>
</evidence>
<feature type="domain" description="Fibronectin type-III" evidence="13">
    <location>
        <begin position="913"/>
        <end position="1006"/>
    </location>
</feature>
<evidence type="ECO:0000256" key="8">
    <source>
        <dbReference type="ARBA" id="ARBA00023170"/>
    </source>
</evidence>
<evidence type="ECO:0000256" key="12">
    <source>
        <dbReference type="SAM" id="SignalP"/>
    </source>
</evidence>
<dbReference type="FunFam" id="2.60.40.10:FF:001364">
    <property type="entry name" value="Interleukin 23 receptor"/>
    <property type="match status" value="1"/>
</dbReference>
<comment type="subcellular location">
    <subcellularLocation>
        <location evidence="1">Membrane</location>
        <topology evidence="1">Single-pass type I membrane protein</topology>
    </subcellularLocation>
</comment>
<feature type="signal peptide" evidence="12">
    <location>
        <begin position="1"/>
        <end position="23"/>
    </location>
</feature>
<evidence type="ECO:0000256" key="2">
    <source>
        <dbReference type="ARBA" id="ARBA00008921"/>
    </source>
</evidence>
<keyword evidence="6 11" id="KW-1133">Transmembrane helix</keyword>
<evidence type="ECO:0000256" key="1">
    <source>
        <dbReference type="ARBA" id="ARBA00004479"/>
    </source>
</evidence>
<dbReference type="eggNOG" id="ENOG502QRRE">
    <property type="taxonomic scope" value="Eukaryota"/>
</dbReference>
<feature type="region of interest" description="Disordered" evidence="10">
    <location>
        <begin position="496"/>
        <end position="526"/>
    </location>
</feature>
<keyword evidence="5" id="KW-0677">Repeat</keyword>
<name>A0A091CYB1_FUKDA</name>
<reference evidence="14 15" key="1">
    <citation type="submission" date="2013-11" db="EMBL/GenBank/DDBJ databases">
        <title>The Damaraland mole rat (Fukomys damarensis) genome and evolution of African mole rats.</title>
        <authorList>
            <person name="Gladyshev V.N."/>
            <person name="Fang X."/>
        </authorList>
    </citation>
    <scope>NUCLEOTIDE SEQUENCE [LARGE SCALE GENOMIC DNA]</scope>
    <source>
        <tissue evidence="14">Liver</tissue>
    </source>
</reference>
<dbReference type="InterPro" id="IPR052672">
    <property type="entry name" value="Type1_Cytokine_Rcpt_Type2"/>
</dbReference>
<feature type="domain" description="Fibronectin type-III" evidence="13">
    <location>
        <begin position="1190"/>
        <end position="1289"/>
    </location>
</feature>
<evidence type="ECO:0000259" key="13">
    <source>
        <dbReference type="PROSITE" id="PS50853"/>
    </source>
</evidence>
<evidence type="ECO:0000256" key="11">
    <source>
        <dbReference type="SAM" id="Phobius"/>
    </source>
</evidence>
<dbReference type="PANTHER" id="PTHR48423">
    <property type="entry name" value="INTERLEUKIN-27 RECEPTOR SUBUNIT ALPHA"/>
    <property type="match status" value="1"/>
</dbReference>
<evidence type="ECO:0000256" key="6">
    <source>
        <dbReference type="ARBA" id="ARBA00022989"/>
    </source>
</evidence>
<dbReference type="FunFam" id="2.60.40.10:FF:000789">
    <property type="entry name" value="Interleukin 12 receptor subunit beta 2"/>
    <property type="match status" value="1"/>
</dbReference>
<dbReference type="SMART" id="SM00060">
    <property type="entry name" value="FN3"/>
    <property type="match status" value="5"/>
</dbReference>
<keyword evidence="15" id="KW-1185">Reference proteome</keyword>
<dbReference type="InterPro" id="IPR003961">
    <property type="entry name" value="FN3_dom"/>
</dbReference>
<dbReference type="GO" id="GO:0005886">
    <property type="term" value="C:plasma membrane"/>
    <property type="evidence" value="ECO:0007669"/>
    <property type="project" value="UniProtKB-ARBA"/>
</dbReference>
<dbReference type="PROSITE" id="PS50853">
    <property type="entry name" value="FN3"/>
    <property type="match status" value="3"/>
</dbReference>
<comment type="similarity">
    <text evidence="2">Belongs to the type I cytokine receptor family. Type 2 subfamily.</text>
</comment>
<evidence type="ECO:0000256" key="4">
    <source>
        <dbReference type="ARBA" id="ARBA00022729"/>
    </source>
</evidence>
<gene>
    <name evidence="14" type="ORF">H920_15378</name>
</gene>
<keyword evidence="7 11" id="KW-0472">Membrane</keyword>
<dbReference type="SUPFAM" id="SSF49265">
    <property type="entry name" value="Fibronectin type III"/>
    <property type="match status" value="6"/>
</dbReference>
<accession>A0A091CYB1</accession>
<evidence type="ECO:0000256" key="9">
    <source>
        <dbReference type="ARBA" id="ARBA00023180"/>
    </source>
</evidence>
<feature type="transmembrane region" description="Helical" evidence="11">
    <location>
        <begin position="1291"/>
        <end position="1310"/>
    </location>
</feature>
<evidence type="ECO:0000256" key="5">
    <source>
        <dbReference type="ARBA" id="ARBA00022737"/>
    </source>
</evidence>
<dbReference type="Gene3D" id="2.60.40.10">
    <property type="entry name" value="Immunoglobulins"/>
    <property type="match status" value="7"/>
</dbReference>
<sequence>MNQVATRLDVFIALYVLFSWCHGGITNINCAGNVWVEPATVFKMGMNISIYCQAAIKNCQPRKLHFYKNGIREISHTSRLNKTTAHQWYKNFLEPRALVYCTAECPGRAKETLVCGENISSGYPPDAPEEVTCVFRESSAHLMCSWAPGRPTHLDTEFQVRVQSLETGEERRYRPLRCPMDISVDALPAGRKYRVWVQAANALGMEESKPLQVYLEDVVIPAASVISGAETLNATAPRTVVHWHSDTALEAVSCELRHKAAANHTWTVTELDTNITYAQQSEFFLEPDLSYVFQVRCRGTGKRFWQPWSAPFYHKTPATAPQVTPRPLQRGARDSDSGLLVASVLQSHLTSDNRQDVGLLSGMLFFAVTLSILSLIGIFNRSLRTGITRKILLLIPRWLHEQIPNIENSNVVKMLQEKNEFVNNNSSEQVLYVDPVITEIIEISPSEDHKPADYRKEMKTGAQDMKASLFTKSNVVYIPDLSAGYKPQISNFLPGRNHVSNTDEIDPSAPQPAVDSLDLGKNASLPPAREEGVLAPLCTEEVASRGERRHVPGTSGQCLAVPGFEAAERLGVQRWTEAAGDMGSGFAGMAGTELLGEGQRLGGSGKALDFWVWGIRAKTSVIHLSQLLASQAPSRGVTGDPCTRVRSSALRIAGSQKRPVSVHRSDAWSCLSMAPARGSLLASAFVAVWLLIEAEIEVCRLGSITVRPAHEVAVGSTTEISCSLRADGGCAHRGGVRRLILYQRHTEIGFSESRALSLRRHTEIGFSESRALSLRVSDLPEDTVTFVCKVACTSGGIVSRVCGVDLSVGAAPERPRNVSCVQEGQHGTVACSWDPGRATYLSRIYMLRLHGPRNLTWQKRCRNHCRHLDLGISLSPELLESNFTAEVSVANRLGNVSSVPTTFLFLDIAKPLPPRDLRVQFPNGSSSHSTLQWTDEAWVLLNQLRYRPIDSRSWTMVSATDTQGRQEGLRLEPFMEYEFQVSSKLHLSSGGWSNWSEPLRVRTPEEEPSGTLDVWYWSQRAAGGRRVSLFWKELSSAEARGEILYYQVGLQEVMGRTAVLCNVTRGASWTGVLPGTGPWTVAVSAANSKGSSRPARVTIGDPCGTGSLAPRQVSASSRGGITQYLVEWTALPGRSLQAPLNWLRIPASSRSAVIPESVEPYVCYEIRVYALSGTRGGCSSVLGDSGHKAPVSGPRIEAISEDGAVVSVSWSPQPAREQVGCVLHLRIYWRERGSSTPPQLQAVPSWPSRSSFRLSGLRRGVTYVLWMTAVTEAGEGPRGNEREFSLQGGTGWTAVLAVSTCVAVLTVGVFSTRFFRQKALLLLTLLRPQWCRPGVPDPANSTWAQRLPLEEEMTPLPVDGTQTAECPPEEPEPLVINEAATLPGPDGYLPASPGDLAIPESLPPGPMRELPPLTLSIFTSPVQPLGGTCGPRLTLDRLRMGCGSLVLQP</sequence>
<evidence type="ECO:0000313" key="15">
    <source>
        <dbReference type="Proteomes" id="UP000028990"/>
    </source>
</evidence>
<dbReference type="Proteomes" id="UP000028990">
    <property type="component" value="Unassembled WGS sequence"/>
</dbReference>
<evidence type="ECO:0000256" key="7">
    <source>
        <dbReference type="ARBA" id="ARBA00023136"/>
    </source>
</evidence>
<feature type="transmembrane region" description="Helical" evidence="11">
    <location>
        <begin position="357"/>
        <end position="379"/>
    </location>
</feature>
<organism evidence="14 15">
    <name type="scientific">Fukomys damarensis</name>
    <name type="common">Damaraland mole rat</name>
    <name type="synonym">Cryptomys damarensis</name>
    <dbReference type="NCBI Taxonomy" id="885580"/>
    <lineage>
        <taxon>Eukaryota</taxon>
        <taxon>Metazoa</taxon>
        <taxon>Chordata</taxon>
        <taxon>Craniata</taxon>
        <taxon>Vertebrata</taxon>
        <taxon>Euteleostomi</taxon>
        <taxon>Mammalia</taxon>
        <taxon>Eutheria</taxon>
        <taxon>Euarchontoglires</taxon>
        <taxon>Glires</taxon>
        <taxon>Rodentia</taxon>
        <taxon>Hystricomorpha</taxon>
        <taxon>Bathyergidae</taxon>
        <taxon>Fukomys</taxon>
    </lineage>
</organism>
<dbReference type="PANTHER" id="PTHR48423:SF1">
    <property type="entry name" value="INTERLEUKIN-27 RECEPTOR SUBUNIT ALPHA"/>
    <property type="match status" value="1"/>
</dbReference>
<dbReference type="InterPro" id="IPR013783">
    <property type="entry name" value="Ig-like_fold"/>
</dbReference>
<keyword evidence="9" id="KW-0325">Glycoprotein</keyword>
<feature type="chain" id="PRO_5001872652" evidence="12">
    <location>
        <begin position="24"/>
        <end position="1449"/>
    </location>
</feature>
<protein>
    <submittedName>
        <fullName evidence="14">Interleukin-12 receptor subunit beta-2</fullName>
    </submittedName>
</protein>
<dbReference type="STRING" id="885580.ENSFDAP00000008081"/>
<dbReference type="EMBL" id="KN123809">
    <property type="protein sequence ID" value="KFO23213.1"/>
    <property type="molecule type" value="Genomic_DNA"/>
</dbReference>
<keyword evidence="8 14" id="KW-0675">Receptor</keyword>
<evidence type="ECO:0000256" key="10">
    <source>
        <dbReference type="SAM" id="MobiDB-lite"/>
    </source>
</evidence>
<keyword evidence="4 12" id="KW-0732">Signal</keyword>